<name>A0ABU1JLV8_9PROT</name>
<dbReference type="RefSeq" id="WP_309792529.1">
    <property type="nucleotide sequence ID" value="NZ_JAVDPW010000002.1"/>
</dbReference>
<comment type="caution">
    <text evidence="1">The sequence shown here is derived from an EMBL/GenBank/DDBJ whole genome shotgun (WGS) entry which is preliminary data.</text>
</comment>
<sequence length="162" mass="17652">MKRVLITGMSGTGKSAVIQELAARGCRALDLDTPEWSHWVDAAPPDGLTPAEGQDWVWREDRVRDLLSTPRDGPLFISGCAENMGRLFPLIETVILLSAPVDTIMARLTARSADGYGSTAKERRKVGELIAMIEPLLRQAAHHEIDTTGPVPATVDEILRLA</sequence>
<proteinExistence type="predicted"/>
<dbReference type="SUPFAM" id="SSF52540">
    <property type="entry name" value="P-loop containing nucleoside triphosphate hydrolases"/>
    <property type="match status" value="1"/>
</dbReference>
<accession>A0ABU1JLV8</accession>
<protein>
    <submittedName>
        <fullName evidence="1">Shikimate kinase</fullName>
    </submittedName>
</protein>
<dbReference type="Gene3D" id="3.40.50.300">
    <property type="entry name" value="P-loop containing nucleotide triphosphate hydrolases"/>
    <property type="match status" value="1"/>
</dbReference>
<keyword evidence="1" id="KW-0418">Kinase</keyword>
<organism evidence="1 2">
    <name type="scientific">Inquilinus ginsengisoli</name>
    <dbReference type="NCBI Taxonomy" id="363840"/>
    <lineage>
        <taxon>Bacteria</taxon>
        <taxon>Pseudomonadati</taxon>
        <taxon>Pseudomonadota</taxon>
        <taxon>Alphaproteobacteria</taxon>
        <taxon>Rhodospirillales</taxon>
        <taxon>Rhodospirillaceae</taxon>
        <taxon>Inquilinus</taxon>
    </lineage>
</organism>
<reference evidence="1 2" key="1">
    <citation type="submission" date="2023-07" db="EMBL/GenBank/DDBJ databases">
        <title>Sorghum-associated microbial communities from plants grown in Nebraska, USA.</title>
        <authorList>
            <person name="Schachtman D."/>
        </authorList>
    </citation>
    <scope>NUCLEOTIDE SEQUENCE [LARGE SCALE GENOMIC DNA]</scope>
    <source>
        <strain evidence="1 2">584</strain>
    </source>
</reference>
<evidence type="ECO:0000313" key="2">
    <source>
        <dbReference type="Proteomes" id="UP001262410"/>
    </source>
</evidence>
<dbReference type="EMBL" id="JAVDPW010000002">
    <property type="protein sequence ID" value="MDR6288525.1"/>
    <property type="molecule type" value="Genomic_DNA"/>
</dbReference>
<dbReference type="InterPro" id="IPR027417">
    <property type="entry name" value="P-loop_NTPase"/>
</dbReference>
<dbReference type="Proteomes" id="UP001262410">
    <property type="component" value="Unassembled WGS sequence"/>
</dbReference>
<dbReference type="Pfam" id="PF13238">
    <property type="entry name" value="AAA_18"/>
    <property type="match status" value="1"/>
</dbReference>
<dbReference type="GO" id="GO:0016301">
    <property type="term" value="F:kinase activity"/>
    <property type="evidence" value="ECO:0007669"/>
    <property type="project" value="UniProtKB-KW"/>
</dbReference>
<gene>
    <name evidence="1" type="ORF">E9232_001032</name>
</gene>
<keyword evidence="1" id="KW-0808">Transferase</keyword>
<evidence type="ECO:0000313" key="1">
    <source>
        <dbReference type="EMBL" id="MDR6288525.1"/>
    </source>
</evidence>
<keyword evidence="2" id="KW-1185">Reference proteome</keyword>